<name>A0ABU5GXX6_9BACT</name>
<dbReference type="Pfam" id="PF14433">
    <property type="entry name" value="SUKH-3"/>
    <property type="match status" value="1"/>
</dbReference>
<keyword evidence="2" id="KW-1185">Reference proteome</keyword>
<sequence length="161" mass="17713">MKRLDEPLSPEVLASLRSAGWAPERSAPVEPARQALLQEGVVLHPVAEQVLQSLGGLSLRSGPERGARRLQVDAVEACRWIAEEDWPYIQKLFSPSACPVASGEGMLHFVSAEGRWLALHERWTVCYFLPDLDSMLRFAVFGGAVTFESRGLNGNEVPPGY</sequence>
<reference evidence="1 2" key="1">
    <citation type="submission" date="2023-12" db="EMBL/GenBank/DDBJ databases">
        <title>the genome sequence of Hyalangium sp. s54d21.</title>
        <authorList>
            <person name="Zhang X."/>
        </authorList>
    </citation>
    <scope>NUCLEOTIDE SEQUENCE [LARGE SCALE GENOMIC DNA]</scope>
    <source>
        <strain evidence="2">s54d21</strain>
    </source>
</reference>
<dbReference type="InterPro" id="IPR025850">
    <property type="entry name" value="SUKH-3"/>
</dbReference>
<protein>
    <submittedName>
        <fullName evidence="1">SUKH-3 domain-containing protein</fullName>
    </submittedName>
</protein>
<comment type="caution">
    <text evidence="1">The sequence shown here is derived from an EMBL/GenBank/DDBJ whole genome shotgun (WGS) entry which is preliminary data.</text>
</comment>
<gene>
    <name evidence="1" type="ORF">SYV04_06575</name>
</gene>
<organism evidence="1 2">
    <name type="scientific">Hyalangium rubrum</name>
    <dbReference type="NCBI Taxonomy" id="3103134"/>
    <lineage>
        <taxon>Bacteria</taxon>
        <taxon>Pseudomonadati</taxon>
        <taxon>Myxococcota</taxon>
        <taxon>Myxococcia</taxon>
        <taxon>Myxococcales</taxon>
        <taxon>Cystobacterineae</taxon>
        <taxon>Archangiaceae</taxon>
        <taxon>Hyalangium</taxon>
    </lineage>
</organism>
<proteinExistence type="predicted"/>
<dbReference type="RefSeq" id="WP_321544760.1">
    <property type="nucleotide sequence ID" value="NZ_JAXIVS010000002.1"/>
</dbReference>
<dbReference type="Proteomes" id="UP001291309">
    <property type="component" value="Unassembled WGS sequence"/>
</dbReference>
<evidence type="ECO:0000313" key="2">
    <source>
        <dbReference type="Proteomes" id="UP001291309"/>
    </source>
</evidence>
<dbReference type="EMBL" id="JAXIVS010000002">
    <property type="protein sequence ID" value="MDY7226039.1"/>
    <property type="molecule type" value="Genomic_DNA"/>
</dbReference>
<evidence type="ECO:0000313" key="1">
    <source>
        <dbReference type="EMBL" id="MDY7226039.1"/>
    </source>
</evidence>
<accession>A0ABU5GXX6</accession>